<reference evidence="1 2" key="1">
    <citation type="submission" date="2016-10" db="EMBL/GenBank/DDBJ databases">
        <title>Paenibacillus species isolates.</title>
        <authorList>
            <person name="Beno S.M."/>
        </authorList>
    </citation>
    <scope>NUCLEOTIDE SEQUENCE [LARGE SCALE GENOMIC DNA]</scope>
    <source>
        <strain evidence="1 2">FSL H7-0918</strain>
    </source>
</reference>
<evidence type="ECO:0000313" key="2">
    <source>
        <dbReference type="Proteomes" id="UP000187323"/>
    </source>
</evidence>
<dbReference type="RefSeq" id="WP_076138789.1">
    <property type="nucleotide sequence ID" value="NZ_MPTN01000079.1"/>
</dbReference>
<proteinExistence type="predicted"/>
<sequence>MKKKIIILTSTVIALLIAFLVIDHLTNDPKKSAYERAMSKPVPTSSVELFEKETFEIVRIYDEKSKDLLPLTEDEETILNDYYNNYSRNPRLSGEQESIYSKIVVLETSYYLFISSKDSKEKEDIKTANEAITSFFSYLEGLKTNKP</sequence>
<name>A0AB36J6Z4_9BACL</name>
<gene>
    <name evidence="1" type="ORF">BSK47_30440</name>
</gene>
<accession>A0AB36J6Z4</accession>
<organism evidence="1 2">
    <name type="scientific">Paenibacillus odorifer</name>
    <dbReference type="NCBI Taxonomy" id="189426"/>
    <lineage>
        <taxon>Bacteria</taxon>
        <taxon>Bacillati</taxon>
        <taxon>Bacillota</taxon>
        <taxon>Bacilli</taxon>
        <taxon>Bacillales</taxon>
        <taxon>Paenibacillaceae</taxon>
        <taxon>Paenibacillus</taxon>
    </lineage>
</organism>
<dbReference type="AlphaFoldDB" id="A0AB36J6Z4"/>
<evidence type="ECO:0000313" key="1">
    <source>
        <dbReference type="EMBL" id="OME10526.1"/>
    </source>
</evidence>
<dbReference type="EMBL" id="MPTO01000047">
    <property type="protein sequence ID" value="OME10526.1"/>
    <property type="molecule type" value="Genomic_DNA"/>
</dbReference>
<dbReference type="Proteomes" id="UP000187323">
    <property type="component" value="Unassembled WGS sequence"/>
</dbReference>
<comment type="caution">
    <text evidence="1">The sequence shown here is derived from an EMBL/GenBank/DDBJ whole genome shotgun (WGS) entry which is preliminary data.</text>
</comment>
<protein>
    <submittedName>
        <fullName evidence="1">Uncharacterized protein</fullName>
    </submittedName>
</protein>